<dbReference type="GO" id="GO:0015036">
    <property type="term" value="F:disulfide oxidoreductase activity"/>
    <property type="evidence" value="ECO:0007669"/>
    <property type="project" value="UniProtKB-ARBA"/>
</dbReference>
<evidence type="ECO:0000256" key="1">
    <source>
        <dbReference type="ARBA" id="ARBA00004196"/>
    </source>
</evidence>
<dbReference type="Pfam" id="PF08534">
    <property type="entry name" value="Redoxin"/>
    <property type="match status" value="1"/>
</dbReference>
<dbReference type="InterPro" id="IPR013766">
    <property type="entry name" value="Thioredoxin_domain"/>
</dbReference>
<evidence type="ECO:0000256" key="4">
    <source>
        <dbReference type="ARBA" id="ARBA00023284"/>
    </source>
</evidence>
<keyword evidence="2" id="KW-0201">Cytochrome c-type biogenesis</keyword>
<dbReference type="PROSITE" id="PS00194">
    <property type="entry name" value="THIOREDOXIN_1"/>
    <property type="match status" value="1"/>
</dbReference>
<keyword evidence="4" id="KW-0676">Redox-active center</keyword>
<dbReference type="GO" id="GO:0017004">
    <property type="term" value="P:cytochrome complex assembly"/>
    <property type="evidence" value="ECO:0007669"/>
    <property type="project" value="UniProtKB-KW"/>
</dbReference>
<keyword evidence="6" id="KW-0413">Isomerase</keyword>
<dbReference type="PANTHER" id="PTHR42852">
    <property type="entry name" value="THIOL:DISULFIDE INTERCHANGE PROTEIN DSBE"/>
    <property type="match status" value="1"/>
</dbReference>
<proteinExistence type="predicted"/>
<organism evidence="6 7">
    <name type="scientific">Afipia massiliensis</name>
    <dbReference type="NCBI Taxonomy" id="211460"/>
    <lineage>
        <taxon>Bacteria</taxon>
        <taxon>Pseudomonadati</taxon>
        <taxon>Pseudomonadota</taxon>
        <taxon>Alphaproteobacteria</taxon>
        <taxon>Hyphomicrobiales</taxon>
        <taxon>Nitrobacteraceae</taxon>
        <taxon>Afipia</taxon>
    </lineage>
</organism>
<dbReference type="SUPFAM" id="SSF52833">
    <property type="entry name" value="Thioredoxin-like"/>
    <property type="match status" value="1"/>
</dbReference>
<name>A0A840N3E6_9BRAD</name>
<dbReference type="Gene3D" id="3.40.30.10">
    <property type="entry name" value="Glutaredoxin"/>
    <property type="match status" value="1"/>
</dbReference>
<accession>A0A840N3E6</accession>
<comment type="subcellular location">
    <subcellularLocation>
        <location evidence="1">Cell envelope</location>
    </subcellularLocation>
</comment>
<reference evidence="6 7" key="1">
    <citation type="submission" date="2020-08" db="EMBL/GenBank/DDBJ databases">
        <title>Genomic Encyclopedia of Type Strains, Phase IV (KMG-IV): sequencing the most valuable type-strain genomes for metagenomic binning, comparative biology and taxonomic classification.</title>
        <authorList>
            <person name="Goeker M."/>
        </authorList>
    </citation>
    <scope>NUCLEOTIDE SEQUENCE [LARGE SCALE GENOMIC DNA]</scope>
    <source>
        <strain evidence="6 7">DSM 17498</strain>
    </source>
</reference>
<evidence type="ECO:0000313" key="6">
    <source>
        <dbReference type="EMBL" id="MBB5052371.1"/>
    </source>
</evidence>
<dbReference type="Proteomes" id="UP000521227">
    <property type="component" value="Unassembled WGS sequence"/>
</dbReference>
<dbReference type="InterPro" id="IPR036249">
    <property type="entry name" value="Thioredoxin-like_sf"/>
</dbReference>
<feature type="domain" description="Thioredoxin" evidence="5">
    <location>
        <begin position="58"/>
        <end position="208"/>
    </location>
</feature>
<dbReference type="AlphaFoldDB" id="A0A840N3E6"/>
<keyword evidence="3" id="KW-1015">Disulfide bond</keyword>
<gene>
    <name evidence="6" type="ORF">HNQ36_002345</name>
</gene>
<evidence type="ECO:0000256" key="3">
    <source>
        <dbReference type="ARBA" id="ARBA00023157"/>
    </source>
</evidence>
<sequence>MTASDEAADRARHAIARRAVLGGMLGTVSSVMMPSGHAQARTSGPPSFGTARSQFTLLAPAKIVPSLPLTRLNGATDNFAAFRGKTVLVNFWATWCAACRVELPILDRLQETMGQKNLKVVAISLDRNGRPAVMPFMQKLKLRHLEVYLDPEGRVGSVGNDNAAAPFPIYGMPISYVVGPSGRIEGYLTGEADWLSDDARNLLSYYASAMAG</sequence>
<dbReference type="CDD" id="cd02966">
    <property type="entry name" value="TlpA_like_family"/>
    <property type="match status" value="1"/>
</dbReference>
<dbReference type="InterPro" id="IPR013740">
    <property type="entry name" value="Redoxin"/>
</dbReference>
<evidence type="ECO:0000259" key="5">
    <source>
        <dbReference type="PROSITE" id="PS51352"/>
    </source>
</evidence>
<dbReference type="GO" id="GO:0016853">
    <property type="term" value="F:isomerase activity"/>
    <property type="evidence" value="ECO:0007669"/>
    <property type="project" value="UniProtKB-KW"/>
</dbReference>
<dbReference type="RefSeq" id="WP_184085084.1">
    <property type="nucleotide sequence ID" value="NZ_JACHIJ010000003.1"/>
</dbReference>
<dbReference type="EMBL" id="JACHIJ010000003">
    <property type="protein sequence ID" value="MBB5052371.1"/>
    <property type="molecule type" value="Genomic_DNA"/>
</dbReference>
<dbReference type="PANTHER" id="PTHR42852:SF6">
    <property type="entry name" value="THIOL:DISULFIDE INTERCHANGE PROTEIN DSBE"/>
    <property type="match status" value="1"/>
</dbReference>
<dbReference type="GO" id="GO:0030313">
    <property type="term" value="C:cell envelope"/>
    <property type="evidence" value="ECO:0007669"/>
    <property type="project" value="UniProtKB-SubCell"/>
</dbReference>
<comment type="caution">
    <text evidence="6">The sequence shown here is derived from an EMBL/GenBank/DDBJ whole genome shotgun (WGS) entry which is preliminary data.</text>
</comment>
<protein>
    <submittedName>
        <fullName evidence="6">Thiol-disulfide isomerase/thioredoxin</fullName>
    </submittedName>
</protein>
<dbReference type="InterPro" id="IPR050553">
    <property type="entry name" value="Thioredoxin_ResA/DsbE_sf"/>
</dbReference>
<dbReference type="PROSITE" id="PS51352">
    <property type="entry name" value="THIOREDOXIN_2"/>
    <property type="match status" value="1"/>
</dbReference>
<evidence type="ECO:0000256" key="2">
    <source>
        <dbReference type="ARBA" id="ARBA00022748"/>
    </source>
</evidence>
<dbReference type="InterPro" id="IPR017937">
    <property type="entry name" value="Thioredoxin_CS"/>
</dbReference>
<evidence type="ECO:0000313" key="7">
    <source>
        <dbReference type="Proteomes" id="UP000521227"/>
    </source>
</evidence>